<evidence type="ECO:0000313" key="3">
    <source>
        <dbReference type="EMBL" id="CBA75433.1"/>
    </source>
</evidence>
<name>D2U2S9_9GAMM</name>
<dbReference type="InterPro" id="IPR011013">
    <property type="entry name" value="Gal_mutarotase_sf_dom"/>
</dbReference>
<organism evidence="3">
    <name type="scientific">Arsenophonus nasoniae</name>
    <name type="common">son-killer infecting Nasonia vitripennis</name>
    <dbReference type="NCBI Taxonomy" id="638"/>
    <lineage>
        <taxon>Bacteria</taxon>
        <taxon>Pseudomonadati</taxon>
        <taxon>Pseudomonadota</taxon>
        <taxon>Gammaproteobacteria</taxon>
        <taxon>Enterobacterales</taxon>
        <taxon>Morganellaceae</taxon>
        <taxon>Arsenophonus</taxon>
    </lineage>
</organism>
<dbReference type="Pfam" id="PF03636">
    <property type="entry name" value="Glyco_hydro_65N"/>
    <property type="match status" value="1"/>
</dbReference>
<dbReference type="InterPro" id="IPR005195">
    <property type="entry name" value="Glyco_hydro_65_M"/>
</dbReference>
<dbReference type="InterPro" id="IPR008928">
    <property type="entry name" value="6-hairpin_glycosidase_sf"/>
</dbReference>
<evidence type="ECO:0000259" key="1">
    <source>
        <dbReference type="Pfam" id="PF03632"/>
    </source>
</evidence>
<dbReference type="SUPFAM" id="SSF74650">
    <property type="entry name" value="Galactose mutarotase-like"/>
    <property type="match status" value="1"/>
</dbReference>
<dbReference type="GO" id="GO:0005975">
    <property type="term" value="P:carbohydrate metabolic process"/>
    <property type="evidence" value="ECO:0007669"/>
    <property type="project" value="InterPro"/>
</dbReference>
<dbReference type="Pfam" id="PF03632">
    <property type="entry name" value="Glyco_hydro_65m"/>
    <property type="match status" value="1"/>
</dbReference>
<dbReference type="InterPro" id="IPR012341">
    <property type="entry name" value="6hp_glycosidase-like_sf"/>
</dbReference>
<dbReference type="GO" id="GO:0004553">
    <property type="term" value="F:hydrolase activity, hydrolyzing O-glycosyl compounds"/>
    <property type="evidence" value="ECO:0007669"/>
    <property type="project" value="TreeGrafter"/>
</dbReference>
<accession>D2U2S9</accession>
<dbReference type="Gene3D" id="1.50.10.10">
    <property type="match status" value="1"/>
</dbReference>
<dbReference type="InterPro" id="IPR037018">
    <property type="entry name" value="GH65_N"/>
</dbReference>
<dbReference type="GO" id="GO:0016757">
    <property type="term" value="F:glycosyltransferase activity"/>
    <property type="evidence" value="ECO:0007669"/>
    <property type="project" value="UniProtKB-ARBA"/>
</dbReference>
<dbReference type="SUPFAM" id="SSF48208">
    <property type="entry name" value="Six-hairpin glycosidases"/>
    <property type="match status" value="1"/>
</dbReference>
<evidence type="ECO:0000259" key="2">
    <source>
        <dbReference type="Pfam" id="PF03636"/>
    </source>
</evidence>
<keyword evidence="3" id="KW-0378">Hydrolase</keyword>
<proteinExistence type="predicted"/>
<protein>
    <submittedName>
        <fullName evidence="3">Glycosyl hydrolase</fullName>
    </submittedName>
</protein>
<feature type="domain" description="Glycoside hydrolase family 65 central catalytic" evidence="1">
    <location>
        <begin position="428"/>
        <end position="828"/>
    </location>
</feature>
<gene>
    <name evidence="3" type="ORF">ARN_29080</name>
</gene>
<dbReference type="EMBL" id="FN545251">
    <property type="protein sequence ID" value="CBA75433.1"/>
    <property type="molecule type" value="Genomic_DNA"/>
</dbReference>
<dbReference type="PANTHER" id="PTHR11051">
    <property type="entry name" value="GLYCOSYL HYDROLASE-RELATED"/>
    <property type="match status" value="1"/>
</dbReference>
<dbReference type="GO" id="GO:0030246">
    <property type="term" value="F:carbohydrate binding"/>
    <property type="evidence" value="ECO:0007669"/>
    <property type="project" value="InterPro"/>
</dbReference>
<dbReference type="InterPro" id="IPR005196">
    <property type="entry name" value="Glyco_hydro_65_N"/>
</dbReference>
<dbReference type="AlphaFoldDB" id="D2U2S9"/>
<dbReference type="Gene3D" id="2.70.98.40">
    <property type="entry name" value="Glycoside hydrolase, family 65, N-terminal domain"/>
    <property type="match status" value="1"/>
</dbReference>
<dbReference type="Gene3D" id="2.60.420.10">
    <property type="entry name" value="Maltose phosphorylase, domain 3"/>
    <property type="match status" value="1"/>
</dbReference>
<dbReference type="CAZy" id="GH65">
    <property type="family name" value="Glycoside Hydrolase Family 65"/>
</dbReference>
<feature type="domain" description="Glycoside hydrolase family 65 N-terminal" evidence="2">
    <location>
        <begin position="129"/>
        <end position="377"/>
    </location>
</feature>
<dbReference type="PANTHER" id="PTHR11051:SF8">
    <property type="entry name" value="PROTEIN-GLUCOSYLGALACTOSYLHYDROXYLYSINE GLUCOSIDASE"/>
    <property type="match status" value="1"/>
</dbReference>
<sequence>MNLNMNYLHVVFKPQELVVYQAQMNNKSYPITYQKIKKLDLLALIKQIKLDFPHNQGGILKGDALAFYSPFCIKIADEDVVDMEKCFAEIFNVPFVRAEALVDNGEETLKKTLAEKQQTIGWSIDYCGYNPGKAEYTTESLLTVANGYLGLRGTLPEMVISDDTYPATYLAGLYNQAISVIDDHQVHNEDFVNAPNAQYISLRIGQGKFVNLTDFKVISLYRRLDFLTGILSSELQIEDEEGRRLKIDCRKFTNMARMTHYSIEYQFCPLNFSDQITICTKTDGGTFNYGVERYRSLNSYHYEIKDLIADKHKTYLLARTYQSKIGIGISTEISGDFFAPDSVENRINENSIVQQVVFSAEQGNCYRLEKNVAIAISTVFKQDWQQVDTWQLPNFAAQLAESQLAWQTLWRESDIVIAGDMMAQKLLRLHTYHLLASCSPLTNGKHKLDVSVTARGLHGEAYRGHIFWDEIFILPFYIMHFPTTARQLLMYRYRRLPAAKQAASQAGYQGAMFPWQSGHDGSEQTQTLHINPLTGQWDPDHSHLQCHISLSIAYNVWLYWLNTGDKPFMIDYGLELLIEIAKFWLSKTAWDATSNRYHIAGVMGPDEFHEYSLGNKEAGLQDNAYTNLMVAWLFNQIDIIVLSLSKQDLNNILNRVDIDTDFWQQLTTIKENLALSINEQNIIGQFDGYFALKEIDWQKYRNKYGNIYRLDRILRAEGKSADNYKVAKQADLLMIFHNLSQDVVKNLLKKMNYATSDNYVEKNFNYYFSRTSHGSTLSRVVHASLAENIKLSALSWQLYKEALFSDYQDIQGGTTSEGIHTGVMAATLNMTIMTYGGVDIRQPLLEINPSLPSHWRHLQFKLCHLGVNYQFFITQEKLFVSCDRDTEILVNKQGYRISAGKIANIDYKNEVVA</sequence>
<reference evidence="3" key="1">
    <citation type="journal article" date="2010" name="Insect Mol. Biol.">
        <title>The draft genome sequence of Arsenophonus nasoniae, son-killer bacterium of Nasonia vitripennis, reveals genes associated with virulence and symbiosis.</title>
        <authorList>
            <person name="Wilkes T."/>
            <person name="Darby A.C."/>
            <person name="Choi J."/>
            <person name="Colborne J.K."/>
            <person name="Werren J.H."/>
            <person name="Hurst G.D.D."/>
        </authorList>
    </citation>
    <scope>NUCLEOTIDE SEQUENCE</scope>
</reference>